<accession>A0A922MBX3</accession>
<reference evidence="2" key="1">
    <citation type="journal article" date="2021" name="G3 (Bethesda)">
        <title>Genome and transcriptome analysis of the beet armyworm Spodoptera exigua reveals targets for pest control. .</title>
        <authorList>
            <person name="Simon S."/>
            <person name="Breeschoten T."/>
            <person name="Jansen H.J."/>
            <person name="Dirks R.P."/>
            <person name="Schranz M.E."/>
            <person name="Ros V.I.D."/>
        </authorList>
    </citation>
    <scope>NUCLEOTIDE SEQUENCE</scope>
    <source>
        <strain evidence="2">TB_SE_WUR_2020</strain>
    </source>
</reference>
<feature type="signal peptide" evidence="1">
    <location>
        <begin position="1"/>
        <end position="19"/>
    </location>
</feature>
<protein>
    <submittedName>
        <fullName evidence="2">Uncharacterized protein</fullName>
    </submittedName>
</protein>
<keyword evidence="1" id="KW-0732">Signal</keyword>
<organism evidence="2 3">
    <name type="scientific">Spodoptera exigua</name>
    <name type="common">Beet armyworm</name>
    <name type="synonym">Noctua fulgens</name>
    <dbReference type="NCBI Taxonomy" id="7107"/>
    <lineage>
        <taxon>Eukaryota</taxon>
        <taxon>Metazoa</taxon>
        <taxon>Ecdysozoa</taxon>
        <taxon>Arthropoda</taxon>
        <taxon>Hexapoda</taxon>
        <taxon>Insecta</taxon>
        <taxon>Pterygota</taxon>
        <taxon>Neoptera</taxon>
        <taxon>Endopterygota</taxon>
        <taxon>Lepidoptera</taxon>
        <taxon>Glossata</taxon>
        <taxon>Ditrysia</taxon>
        <taxon>Noctuoidea</taxon>
        <taxon>Noctuidae</taxon>
        <taxon>Amphipyrinae</taxon>
        <taxon>Spodoptera</taxon>
    </lineage>
</organism>
<feature type="chain" id="PRO_5037250402" evidence="1">
    <location>
        <begin position="20"/>
        <end position="91"/>
    </location>
</feature>
<comment type="caution">
    <text evidence="2">The sequence shown here is derived from an EMBL/GenBank/DDBJ whole genome shotgun (WGS) entry which is preliminary data.</text>
</comment>
<dbReference type="EMBL" id="JACEFF010000654">
    <property type="protein sequence ID" value="KAH9633525.1"/>
    <property type="molecule type" value="Genomic_DNA"/>
</dbReference>
<evidence type="ECO:0000313" key="3">
    <source>
        <dbReference type="Proteomes" id="UP000814243"/>
    </source>
</evidence>
<gene>
    <name evidence="2" type="ORF">HF086_013202</name>
</gene>
<evidence type="ECO:0000313" key="2">
    <source>
        <dbReference type="EMBL" id="KAH9633525.1"/>
    </source>
</evidence>
<sequence>MVRTAALLFLFAFIASTLAAKYSHKDKGENAKPTPILHTPVEADDANTDIFDIYSILAYGFGAGQIEGGIGIGGMGGSYGSNGGSGGNFTF</sequence>
<dbReference type="Proteomes" id="UP000814243">
    <property type="component" value="Unassembled WGS sequence"/>
</dbReference>
<name>A0A922MBX3_SPOEX</name>
<dbReference type="AlphaFoldDB" id="A0A922MBX3"/>
<proteinExistence type="predicted"/>
<evidence type="ECO:0000256" key="1">
    <source>
        <dbReference type="SAM" id="SignalP"/>
    </source>
</evidence>